<protein>
    <submittedName>
        <fullName evidence="1">Uncharacterized protein</fullName>
    </submittedName>
</protein>
<sequence length="121" mass="14031">MIFFSCVERIGVDVCIRIRHEVKIETREVLFVSESSPKLVINHTLLCLKAYHKQLGHQGTVYYISDVVSEVDTYEVKFIITQVVINGVISYVLNENKIRELFGVQHQTLQEYREGSNKLPF</sequence>
<dbReference type="AlphaFoldDB" id="A0A161J2Z6"/>
<proteinExistence type="predicted"/>
<dbReference type="EMBL" id="CP013277">
    <property type="protein sequence ID" value="AND28161.1"/>
    <property type="molecule type" value="Genomic_DNA"/>
</dbReference>
<geneLocation type="plasmid" evidence="1">
    <name>pAM65-52-2-350K</name>
</geneLocation>
<keyword evidence="1" id="KW-0614">Plasmid</keyword>
<accession>A0A161J2Z6</accession>
<organism evidence="1">
    <name type="scientific">Bacillus thuringiensis subsp. israelensis</name>
    <dbReference type="NCBI Taxonomy" id="1430"/>
    <lineage>
        <taxon>Bacteria</taxon>
        <taxon>Bacillati</taxon>
        <taxon>Bacillota</taxon>
        <taxon>Bacilli</taxon>
        <taxon>Bacillales</taxon>
        <taxon>Bacillaceae</taxon>
        <taxon>Bacillus</taxon>
        <taxon>Bacillus cereus group</taxon>
    </lineage>
</organism>
<name>A0A161J2Z6_BACTI</name>
<reference evidence="1" key="1">
    <citation type="journal article" date="2017" name="Res. Microbiol.">
        <title>Comparative genomics of extrachromosomal elements in Bacillus thuringiensis subsp. israelensis.</title>
        <authorList>
            <person name="Bolotin A."/>
            <person name="Gillis A."/>
            <person name="Sanchis V."/>
            <person name="Nielsen-LeRoux C."/>
            <person name="Mahillon J."/>
            <person name="Lereclus D."/>
            <person name="Sorokin A."/>
        </authorList>
    </citation>
    <scope>NUCLEOTIDE SEQUENCE</scope>
    <source>
        <strain evidence="1">AM65-52</strain>
        <plasmid evidence="1">pAM65-52-2-350K</plasmid>
    </source>
</reference>
<evidence type="ECO:0000313" key="1">
    <source>
        <dbReference type="EMBL" id="AND28161.1"/>
    </source>
</evidence>
<gene>
    <name evidence="1" type="ORF">ATN07_31145</name>
</gene>